<dbReference type="NCBIfam" id="TIGR02302">
    <property type="entry name" value="aProt_lowcomp"/>
    <property type="match status" value="1"/>
</dbReference>
<feature type="transmembrane region" description="Helical" evidence="3">
    <location>
        <begin position="32"/>
        <end position="52"/>
    </location>
</feature>
<dbReference type="Pfam" id="PF13779">
    <property type="entry name" value="DUF4175"/>
    <property type="match status" value="1"/>
</dbReference>
<keyword evidence="5" id="KW-1185">Reference proteome</keyword>
<evidence type="ECO:0000256" key="1">
    <source>
        <dbReference type="SAM" id="Coils"/>
    </source>
</evidence>
<reference evidence="4" key="1">
    <citation type="journal article" date="2023" name="Int. J. Syst. Evol. Microbiol.">
        <title>Sinisalibacter aestuarii sp. nov., isolated from estuarine sediment of the Arakawa River.</title>
        <authorList>
            <person name="Arafat S.T."/>
            <person name="Hirano S."/>
            <person name="Sato A."/>
            <person name="Takeuchi K."/>
            <person name="Yasuda T."/>
            <person name="Terahara T."/>
            <person name="Hamada M."/>
            <person name="Kobayashi T."/>
        </authorList>
    </citation>
    <scope>NUCLEOTIDE SEQUENCE</scope>
    <source>
        <strain evidence="4">B-399</strain>
    </source>
</reference>
<dbReference type="EMBL" id="BROH01000001">
    <property type="protein sequence ID" value="GKY86222.1"/>
    <property type="molecule type" value="Genomic_DNA"/>
</dbReference>
<organism evidence="4 5">
    <name type="scientific">Sinisalibacter aestuarii</name>
    <dbReference type="NCBI Taxonomy" id="2949426"/>
    <lineage>
        <taxon>Bacteria</taxon>
        <taxon>Pseudomonadati</taxon>
        <taxon>Pseudomonadota</taxon>
        <taxon>Alphaproteobacteria</taxon>
        <taxon>Rhodobacterales</taxon>
        <taxon>Roseobacteraceae</taxon>
        <taxon>Sinisalibacter</taxon>
    </lineage>
</organism>
<keyword evidence="1" id="KW-0175">Coiled coil</keyword>
<evidence type="ECO:0000313" key="4">
    <source>
        <dbReference type="EMBL" id="GKY86222.1"/>
    </source>
</evidence>
<gene>
    <name evidence="4" type="ORF">STA1M1_00910</name>
</gene>
<keyword evidence="3" id="KW-0812">Transmembrane</keyword>
<feature type="compositionally biased region" description="Basic and acidic residues" evidence="2">
    <location>
        <begin position="706"/>
        <end position="716"/>
    </location>
</feature>
<evidence type="ECO:0000256" key="2">
    <source>
        <dbReference type="SAM" id="MobiDB-lite"/>
    </source>
</evidence>
<dbReference type="RefSeq" id="WP_281840190.1">
    <property type="nucleotide sequence ID" value="NZ_BROH01000001.1"/>
</dbReference>
<comment type="caution">
    <text evidence="4">The sequence shown here is derived from an EMBL/GenBank/DDBJ whole genome shotgun (WGS) entry which is preliminary data.</text>
</comment>
<keyword evidence="3" id="KW-1133">Transmembrane helix</keyword>
<feature type="coiled-coil region" evidence="1">
    <location>
        <begin position="551"/>
        <end position="597"/>
    </location>
</feature>
<name>A0ABQ5LMH8_9RHOB</name>
<feature type="compositionally biased region" description="Basic and acidic residues" evidence="2">
    <location>
        <begin position="737"/>
        <end position="760"/>
    </location>
</feature>
<feature type="compositionally biased region" description="Gly residues" evidence="2">
    <location>
        <begin position="638"/>
        <end position="679"/>
    </location>
</feature>
<evidence type="ECO:0000313" key="5">
    <source>
        <dbReference type="Proteomes" id="UP001144205"/>
    </source>
</evidence>
<accession>A0ABQ5LMH8</accession>
<evidence type="ECO:0000256" key="3">
    <source>
        <dbReference type="SAM" id="Phobius"/>
    </source>
</evidence>
<sequence length="841" mass="91507">MTNELPGDAVKRLSRPLRLTLAGMVAERAAQAFWPLLTTIMAAAALVISGVLALWPGWLGQVLIVALALAGLVSFVLGIRRFRPVRRGEALARLDATLPGNPIAALTDTQAIGADDPASQAVWLTHRRRMAERLAGLRPLPPSPGLPRRDPYALRLIAGTALAAALLFGAGTRKGDLAALMPGTAEAAIAEASWEGWIEAPSYTGKPTLYLSDQPPGALAVPIGSRVTLRLYGKLGALEVTETFSGETPDEPTPTRAFKIAGDGTLSIGDTTWNIAAIPDEHPRIQPSGDLTRTLAGEMRLPFTARDDYGVSAGQAAIEIDLPRVDRRHGLTAEPEPRAAVVVDLPMPYRGDRREVEELFVENLAEHPWAGLPVTVTFSATDAAGQSGDSAPVEIVLPGRRFLHPLARAIVEQRRDILWTTDNARRSARILRAISNRPEGLFPKQVQYLKVRTAVGTLEEPDLTAEARDAVAQALWEIAVEIEDGALADALERLRRAQERLSEAMRQGATPEELRELMDEYRQAMQDYMRQLGQQEPQNRTDEPDDGQNRMEMTQQDLQAMMDRIQELMEQGRMEEAQQLLDQLQQMMENMEMTEGASGQQGGSQGEQAMEGLAETLREQQGLSDEAFRNLQQQLNPGGQGGEPGENTGRQGGQGDQGQGETQGEGGEQGESGQQGGDLAGRQRMLEDELARQRGNLPGAGTPEGDAARDALDEAGRAMGEAADALEEGDIPGALDRQADAMESLREGMRNLEDQMRREAQSGQQGDQGRLAGQPGDRERADPLGRNPGGSGTTATDSPLEDREDVYRRAQELMDELRRRSGEADRPELERDYLKRLLDLF</sequence>
<keyword evidence="3" id="KW-0472">Membrane</keyword>
<feature type="region of interest" description="Disordered" evidence="2">
    <location>
        <begin position="633"/>
        <end position="809"/>
    </location>
</feature>
<dbReference type="InterPro" id="IPR012683">
    <property type="entry name" value="CHP02302_TM"/>
</dbReference>
<dbReference type="Proteomes" id="UP001144205">
    <property type="component" value="Unassembled WGS sequence"/>
</dbReference>
<proteinExistence type="predicted"/>
<feature type="transmembrane region" description="Helical" evidence="3">
    <location>
        <begin position="58"/>
        <end position="79"/>
    </location>
</feature>
<feature type="transmembrane region" description="Helical" evidence="3">
    <location>
        <begin position="152"/>
        <end position="171"/>
    </location>
</feature>
<protein>
    <submittedName>
        <fullName evidence="4">ATPase</fullName>
    </submittedName>
</protein>